<name>A0A8S1WNB7_9CILI</name>
<dbReference type="OrthoDB" id="305701at2759"/>
<comment type="caution">
    <text evidence="1">The sequence shown here is derived from an EMBL/GenBank/DDBJ whole genome shotgun (WGS) entry which is preliminary data.</text>
</comment>
<evidence type="ECO:0000313" key="2">
    <source>
        <dbReference type="Proteomes" id="UP000689195"/>
    </source>
</evidence>
<dbReference type="AlphaFoldDB" id="A0A8S1WNB7"/>
<reference evidence="1" key="1">
    <citation type="submission" date="2021-01" db="EMBL/GenBank/DDBJ databases">
        <authorList>
            <consortium name="Genoscope - CEA"/>
            <person name="William W."/>
        </authorList>
    </citation>
    <scope>NUCLEOTIDE SEQUENCE</scope>
</reference>
<protein>
    <submittedName>
        <fullName evidence="1">Uncharacterized protein</fullName>
    </submittedName>
</protein>
<gene>
    <name evidence="1" type="ORF">PPENT_87.1.T0950064</name>
</gene>
<sequence>MSNIKFIYLKKIHKVPSNVTHYYDLIETIKNTYKQLNQIHLFAIINPQNPEAVTEINSDVTFLQLKLFYHQQGWPSIKLLVTETQNYQEILKDSWNLLNQSIITTDKKNQDAQTFIQPNQQDQCQQFKPLLGNIGTQAKVQQIDNAQNTNKIDYKNNEQLKQLIDEIIDQKLTELGLLIKEEKIDPNNYKFQLITKIPKFTSIQNKNLNLCLQLKNTGNKNWINPYITNKGLNVTQRFKDLVPGSIASIKISIPYIAQHFINNDQFCYIFEIYVENENGQLCLVNGQIPVRVKAPAKNPLTPQEEKIQKLLELFPQKGEQYIIKYVEQKGKHKTAEQLIEEILLQNI</sequence>
<dbReference type="Proteomes" id="UP000689195">
    <property type="component" value="Unassembled WGS sequence"/>
</dbReference>
<dbReference type="EMBL" id="CAJJDO010000095">
    <property type="protein sequence ID" value="CAD8189965.1"/>
    <property type="molecule type" value="Genomic_DNA"/>
</dbReference>
<keyword evidence="2" id="KW-1185">Reference proteome</keyword>
<organism evidence="1 2">
    <name type="scientific">Paramecium pentaurelia</name>
    <dbReference type="NCBI Taxonomy" id="43138"/>
    <lineage>
        <taxon>Eukaryota</taxon>
        <taxon>Sar</taxon>
        <taxon>Alveolata</taxon>
        <taxon>Ciliophora</taxon>
        <taxon>Intramacronucleata</taxon>
        <taxon>Oligohymenophorea</taxon>
        <taxon>Peniculida</taxon>
        <taxon>Parameciidae</taxon>
        <taxon>Paramecium</taxon>
    </lineage>
</organism>
<proteinExistence type="predicted"/>
<accession>A0A8S1WNB7</accession>
<evidence type="ECO:0000313" key="1">
    <source>
        <dbReference type="EMBL" id="CAD8189965.1"/>
    </source>
</evidence>